<evidence type="ECO:0008006" key="4">
    <source>
        <dbReference type="Google" id="ProtNLM"/>
    </source>
</evidence>
<evidence type="ECO:0000313" key="2">
    <source>
        <dbReference type="EMBL" id="ETW92382.1"/>
    </source>
</evidence>
<proteinExistence type="inferred from homology"/>
<name>W4L2Y5_ENTF1</name>
<accession>W4L2Y5</accession>
<dbReference type="AlphaFoldDB" id="W4L2Y5"/>
<dbReference type="SUPFAM" id="SSF56266">
    <property type="entry name" value="DmpA/ArgJ-like"/>
    <property type="match status" value="1"/>
</dbReference>
<keyword evidence="3" id="KW-1185">Reference proteome</keyword>
<dbReference type="CDD" id="cd02252">
    <property type="entry name" value="nylC_like"/>
    <property type="match status" value="1"/>
</dbReference>
<gene>
    <name evidence="2" type="ORF">ETSY1_43885</name>
</gene>
<dbReference type="EMBL" id="AZHW01001507">
    <property type="protein sequence ID" value="ETW92382.1"/>
    <property type="molecule type" value="Genomic_DNA"/>
</dbReference>
<dbReference type="InterPro" id="IPR016117">
    <property type="entry name" value="ArgJ-like_dom_sf"/>
</dbReference>
<organism evidence="2 3">
    <name type="scientific">Entotheonella factor</name>
    <dbReference type="NCBI Taxonomy" id="1429438"/>
    <lineage>
        <taxon>Bacteria</taxon>
        <taxon>Pseudomonadati</taxon>
        <taxon>Nitrospinota/Tectimicrobiota group</taxon>
        <taxon>Candidatus Tectimicrobiota</taxon>
        <taxon>Candidatus Entotheonellia</taxon>
        <taxon>Candidatus Entotheonellales</taxon>
        <taxon>Candidatus Entotheonellaceae</taxon>
        <taxon>Candidatus Entotheonella</taxon>
    </lineage>
</organism>
<evidence type="ECO:0000256" key="1">
    <source>
        <dbReference type="ARBA" id="ARBA00007068"/>
    </source>
</evidence>
<dbReference type="HOGENOM" id="CLU_044458_1_0_7"/>
<dbReference type="Proteomes" id="UP000019141">
    <property type="component" value="Unassembled WGS sequence"/>
</dbReference>
<protein>
    <recommendedName>
        <fullName evidence="4">Peptidase S58</fullName>
    </recommendedName>
</protein>
<dbReference type="Gene3D" id="3.60.70.12">
    <property type="entry name" value="L-amino peptidase D-ALA esterase/amidase"/>
    <property type="match status" value="1"/>
</dbReference>
<dbReference type="Pfam" id="PF03576">
    <property type="entry name" value="Peptidase_S58"/>
    <property type="match status" value="1"/>
</dbReference>
<reference evidence="2 3" key="1">
    <citation type="journal article" date="2014" name="Nature">
        <title>An environmental bacterial taxon with a large and distinct metabolic repertoire.</title>
        <authorList>
            <person name="Wilson M.C."/>
            <person name="Mori T."/>
            <person name="Ruckert C."/>
            <person name="Uria A.R."/>
            <person name="Helf M.J."/>
            <person name="Takada K."/>
            <person name="Gernert C."/>
            <person name="Steffens U.A."/>
            <person name="Heycke N."/>
            <person name="Schmitt S."/>
            <person name="Rinke C."/>
            <person name="Helfrich E.J."/>
            <person name="Brachmann A.O."/>
            <person name="Gurgui C."/>
            <person name="Wakimoto T."/>
            <person name="Kracht M."/>
            <person name="Crusemann M."/>
            <person name="Hentschel U."/>
            <person name="Abe I."/>
            <person name="Matsunaga S."/>
            <person name="Kalinowski J."/>
            <person name="Takeyama H."/>
            <person name="Piel J."/>
        </authorList>
    </citation>
    <scope>NUCLEOTIDE SEQUENCE [LARGE SCALE GENOMIC DNA]</scope>
    <source>
        <strain evidence="3">TSY1</strain>
    </source>
</reference>
<comment type="caution">
    <text evidence="2">The sequence shown here is derived from an EMBL/GenBank/DDBJ whole genome shotgun (WGS) entry which is preliminary data.</text>
</comment>
<dbReference type="GO" id="GO:0004177">
    <property type="term" value="F:aminopeptidase activity"/>
    <property type="evidence" value="ECO:0007669"/>
    <property type="project" value="TreeGrafter"/>
</dbReference>
<comment type="similarity">
    <text evidence="1">Belongs to the peptidase S58 family.</text>
</comment>
<dbReference type="PANTHER" id="PTHR36512:SF3">
    <property type="entry name" value="BLR5678 PROTEIN"/>
    <property type="match status" value="1"/>
</dbReference>
<dbReference type="InterPro" id="IPR005321">
    <property type="entry name" value="Peptidase_S58_DmpA"/>
</dbReference>
<dbReference type="PANTHER" id="PTHR36512">
    <property type="entry name" value="D-AMINOPEPTIDASE"/>
    <property type="match status" value="1"/>
</dbReference>
<sequence length="322" mass="31916">MWQAITDVPGVHVGQAQDTNALTGCTVLVFPEGAAGGVDVCGSASGTRELTTLHGWHVTPHIHAICLAGGSAFGLDAAGGVMQALEAQGIGYETRAARVPIVPAAIIYDLGIGSASRRPDVAMGYAACQAAVAGPVAEGNVGAGIGATVGKFYGMDHAMKGGVGTASAELENGVWVGALAVCNALGDVRDAATGALLAGARQAPGRMALADTARLLREGRKPDANAGSNTTLGVVATNVGLAKPQVEKLAKLAQHGLVKALSPAHTQFDGDTVFAVSTGVVSGDFTRLGIVAAELLAVALARSVMLAGSLAGVPGLGDAAVE</sequence>
<evidence type="ECO:0000313" key="3">
    <source>
        <dbReference type="Proteomes" id="UP000019141"/>
    </source>
</evidence>